<dbReference type="InterPro" id="IPR036138">
    <property type="entry name" value="PBP_dimer_sf"/>
</dbReference>
<evidence type="ECO:0000256" key="4">
    <source>
        <dbReference type="SAM" id="MobiDB-lite"/>
    </source>
</evidence>
<dbReference type="SUPFAM" id="SSF56519">
    <property type="entry name" value="Penicillin binding protein dimerisation domain"/>
    <property type="match status" value="1"/>
</dbReference>
<dbReference type="Pfam" id="PF00905">
    <property type="entry name" value="Transpeptidase"/>
    <property type="match status" value="1"/>
</dbReference>
<sequence>MTASSMSQARAQSPGVSAPGARGGRAASGHMTGAQQAARAAGAARSTVPAPRTARAASPRATASATPRTTSGTASREGAARQTTARQTTARTTTRQPTRQGAPAKGAPRPHTGAPRQANRSRAGAPRATPVRPRRGAGSGAGGPGSGGRGGSGGSGGGGAASIRVGSSQRRQKVMLAVVLVLLLMFAGRLVQVQVIDGAALAEQARSQRERTYTVHASRGEIVDADGFVLATSVVRYDVVVDQRQVPAYVRYGEDNSTVEGRGASAAAAALAPLLGVSEHELGATLTGTAGYKVIATDVTPEVRQQVMDLGINGLTTEQKTKRVYPGGSTAGSIVGWVNDTDGDGTLQGAAGLESRFDDVLTGTNGSRTVEIGVGGTVIPGAAQTVVAARDGETVHTTLDLDLQQQCQQVIDAKKTETGAEWAAATVVDVKTGEVLALCESDMIDPNAPTGFGKINAVQSPYEPGSTGKILTVAAAMEEGLISPTSDFDVPYHYTTPNGQVFKDHTEHPDERLTVAGILADSSNTGTIQIGSLMSDATRAKYMQAFGWDEPSGVELAGESGGYNLDPDGWDGRTKYASMFGQGVAVDLLQNVNVIATLGNGGVRNQLHLVSGFTDSSGTFTPQTVADPVRVVSPETADQMLLMLESVTSADGATGNRAAIDGYRVAGKTGTAQVANTTDGRLTDSAASFVGVVPADDPQIAVGVIIYRPQHGFFGGTIAAPVFHDIASFALSTLGIPPTGVTEPLYPLTPGGDMSVPGYDG</sequence>
<keyword evidence="3 5" id="KW-0472">Membrane</keyword>
<dbReference type="InterPro" id="IPR012338">
    <property type="entry name" value="Beta-lactam/transpept-like"/>
</dbReference>
<dbReference type="EMBL" id="VENP01000001">
    <property type="protein sequence ID" value="TNU77252.1"/>
    <property type="molecule type" value="Genomic_DNA"/>
</dbReference>
<dbReference type="InterPro" id="IPR001460">
    <property type="entry name" value="PCN-bd_Tpept"/>
</dbReference>
<dbReference type="Gene3D" id="3.30.450.330">
    <property type="match status" value="1"/>
</dbReference>
<dbReference type="SUPFAM" id="SSF56601">
    <property type="entry name" value="beta-lactamase/transpeptidase-like"/>
    <property type="match status" value="1"/>
</dbReference>
<dbReference type="GO" id="GO:0071555">
    <property type="term" value="P:cell wall organization"/>
    <property type="evidence" value="ECO:0007669"/>
    <property type="project" value="TreeGrafter"/>
</dbReference>
<keyword evidence="9" id="KW-1185">Reference proteome</keyword>
<evidence type="ECO:0000256" key="2">
    <source>
        <dbReference type="ARBA" id="ARBA00007171"/>
    </source>
</evidence>
<name>A0A5C5BHT3_9MICO</name>
<evidence type="ECO:0000259" key="7">
    <source>
        <dbReference type="Pfam" id="PF03717"/>
    </source>
</evidence>
<feature type="region of interest" description="Disordered" evidence="4">
    <location>
        <begin position="1"/>
        <end position="167"/>
    </location>
</feature>
<evidence type="ECO:0000313" key="9">
    <source>
        <dbReference type="Proteomes" id="UP000313849"/>
    </source>
</evidence>
<comment type="similarity">
    <text evidence="2">Belongs to the transpeptidase family.</text>
</comment>
<dbReference type="OrthoDB" id="9789078at2"/>
<dbReference type="GO" id="GO:0005886">
    <property type="term" value="C:plasma membrane"/>
    <property type="evidence" value="ECO:0007669"/>
    <property type="project" value="TreeGrafter"/>
</dbReference>
<dbReference type="PANTHER" id="PTHR30627">
    <property type="entry name" value="PEPTIDOGLYCAN D,D-TRANSPEPTIDASE"/>
    <property type="match status" value="1"/>
</dbReference>
<evidence type="ECO:0000259" key="6">
    <source>
        <dbReference type="Pfam" id="PF00905"/>
    </source>
</evidence>
<feature type="compositionally biased region" description="Polar residues" evidence="4">
    <location>
        <begin position="1"/>
        <end position="11"/>
    </location>
</feature>
<feature type="transmembrane region" description="Helical" evidence="5">
    <location>
        <begin position="174"/>
        <end position="191"/>
    </location>
</feature>
<feature type="compositionally biased region" description="Low complexity" evidence="4">
    <location>
        <begin position="13"/>
        <end position="103"/>
    </location>
</feature>
<evidence type="ECO:0000256" key="3">
    <source>
        <dbReference type="ARBA" id="ARBA00023136"/>
    </source>
</evidence>
<reference evidence="8 9" key="1">
    <citation type="submission" date="2019-06" db="EMBL/GenBank/DDBJ databases">
        <title>Draft genome sequence of Miniimonas arenae KCTC 19750T isolated from sea sand.</title>
        <authorList>
            <person name="Park S.-J."/>
        </authorList>
    </citation>
    <scope>NUCLEOTIDE SEQUENCE [LARGE SCALE GENOMIC DNA]</scope>
    <source>
        <strain evidence="8 9">KCTC 19750</strain>
    </source>
</reference>
<feature type="compositionally biased region" description="Gly residues" evidence="4">
    <location>
        <begin position="137"/>
        <end position="160"/>
    </location>
</feature>
<organism evidence="8 9">
    <name type="scientific">Miniimonas arenae</name>
    <dbReference type="NCBI Taxonomy" id="676201"/>
    <lineage>
        <taxon>Bacteria</taxon>
        <taxon>Bacillati</taxon>
        <taxon>Actinomycetota</taxon>
        <taxon>Actinomycetes</taxon>
        <taxon>Micrococcales</taxon>
        <taxon>Beutenbergiaceae</taxon>
        <taxon>Miniimonas</taxon>
    </lineage>
</organism>
<dbReference type="Gene3D" id="3.40.710.10">
    <property type="entry name" value="DD-peptidase/beta-lactamase superfamily"/>
    <property type="match status" value="1"/>
</dbReference>
<dbReference type="InterPro" id="IPR005311">
    <property type="entry name" value="PBP_dimer"/>
</dbReference>
<accession>A0A5C5BHT3</accession>
<keyword evidence="5" id="KW-0812">Transmembrane</keyword>
<dbReference type="AlphaFoldDB" id="A0A5C5BHT3"/>
<protein>
    <submittedName>
        <fullName evidence="8">Penicillin-binding protein 2</fullName>
    </submittedName>
</protein>
<dbReference type="Pfam" id="PF03717">
    <property type="entry name" value="PBP_dimer"/>
    <property type="match status" value="1"/>
</dbReference>
<dbReference type="GO" id="GO:0008658">
    <property type="term" value="F:penicillin binding"/>
    <property type="evidence" value="ECO:0007669"/>
    <property type="project" value="InterPro"/>
</dbReference>
<dbReference type="PANTHER" id="PTHR30627:SF1">
    <property type="entry name" value="PEPTIDOGLYCAN D,D-TRANSPEPTIDASE FTSI"/>
    <property type="match status" value="1"/>
</dbReference>
<comment type="caution">
    <text evidence="8">The sequence shown here is derived from an EMBL/GenBank/DDBJ whole genome shotgun (WGS) entry which is preliminary data.</text>
</comment>
<gene>
    <name evidence="8" type="ORF">FH969_00295</name>
</gene>
<dbReference type="InterPro" id="IPR050515">
    <property type="entry name" value="Beta-lactam/transpept"/>
</dbReference>
<feature type="domain" description="Penicillin-binding protein transpeptidase" evidence="6">
    <location>
        <begin position="424"/>
        <end position="727"/>
    </location>
</feature>
<dbReference type="Gene3D" id="3.90.1310.10">
    <property type="entry name" value="Penicillin-binding protein 2a (Domain 2)"/>
    <property type="match status" value="1"/>
</dbReference>
<keyword evidence="5" id="KW-1133">Transmembrane helix</keyword>
<dbReference type="Proteomes" id="UP000313849">
    <property type="component" value="Unassembled WGS sequence"/>
</dbReference>
<comment type="subcellular location">
    <subcellularLocation>
        <location evidence="1">Membrane</location>
    </subcellularLocation>
</comment>
<feature type="domain" description="Penicillin-binding protein dimerisation" evidence="7">
    <location>
        <begin position="215"/>
        <end position="379"/>
    </location>
</feature>
<evidence type="ECO:0000313" key="8">
    <source>
        <dbReference type="EMBL" id="TNU77252.1"/>
    </source>
</evidence>
<proteinExistence type="inferred from homology"/>
<evidence type="ECO:0000256" key="5">
    <source>
        <dbReference type="SAM" id="Phobius"/>
    </source>
</evidence>
<evidence type="ECO:0000256" key="1">
    <source>
        <dbReference type="ARBA" id="ARBA00004370"/>
    </source>
</evidence>